<organism evidence="10 11">
    <name type="scientific">Sunxiuqinia elliptica</name>
    <dbReference type="NCBI Taxonomy" id="655355"/>
    <lineage>
        <taxon>Bacteria</taxon>
        <taxon>Pseudomonadati</taxon>
        <taxon>Bacteroidota</taxon>
        <taxon>Bacteroidia</taxon>
        <taxon>Marinilabiliales</taxon>
        <taxon>Prolixibacteraceae</taxon>
        <taxon>Sunxiuqinia</taxon>
    </lineage>
</organism>
<dbReference type="STRING" id="655355.SAMN05216283_103101"/>
<evidence type="ECO:0000256" key="2">
    <source>
        <dbReference type="ARBA" id="ARBA00022490"/>
    </source>
</evidence>
<dbReference type="PANTHER" id="PTHR43033">
    <property type="entry name" value="TRNA(ILE)-LYSIDINE SYNTHASE-RELATED"/>
    <property type="match status" value="1"/>
</dbReference>
<sequence length="441" mass="51169">MLEKLKNNIAHEQLLTSTDRLVLAVSGGCDSMVMLDLFRQMEHDFVVAHCNFKLRGAESDGDETFLRDYCGEHGIELFVQTFETREFAVQEGISIEMAARELRYQWFYELLDSLQYNYLLTAHHQDDLVETMLINLSRGTGIRGLSGIHPRKGRLVRPLLFASRNDLVAYANEKQVPYREDSSNKEFIHQRNLIRHQVLPLLETINPAFKVNAAKTAAILKETELVFNARIAEEQSQFLSREGKHCFLAIDYLKASSYPETLLFETLKSFGFTADLVQEINQALYAEPGKVFYSTTHRLVKDRSYFILTPREEESLSRYYIEKDCLEIATPIRLSFQQLTNDSSFQFSKNRLIADLDLDCLEFPLVIKKWEQGEYFQPLGMTGFKKLSDFFIDQKFSIPEKENSWILYSGGKVVWVVGHRIDNRFKIMPETQSVIRIQLFE</sequence>
<gene>
    <name evidence="8" type="primary">tilS</name>
    <name evidence="10" type="ORF">SAMN05216283_103101</name>
</gene>
<dbReference type="GO" id="GO:0005737">
    <property type="term" value="C:cytoplasm"/>
    <property type="evidence" value="ECO:0007669"/>
    <property type="project" value="UniProtKB-SubCell"/>
</dbReference>
<dbReference type="EC" id="6.3.4.19" evidence="8"/>
<accession>A0A1I2GQW2</accession>
<dbReference type="InterPro" id="IPR011063">
    <property type="entry name" value="TilS/TtcA_N"/>
</dbReference>
<dbReference type="Gene3D" id="3.40.50.620">
    <property type="entry name" value="HUPs"/>
    <property type="match status" value="1"/>
</dbReference>
<dbReference type="GO" id="GO:0032267">
    <property type="term" value="F:tRNA(Ile)-lysidine synthase activity"/>
    <property type="evidence" value="ECO:0007669"/>
    <property type="project" value="UniProtKB-EC"/>
</dbReference>
<evidence type="ECO:0000313" key="10">
    <source>
        <dbReference type="EMBL" id="SFF20334.1"/>
    </source>
</evidence>
<reference evidence="10 11" key="1">
    <citation type="submission" date="2016-10" db="EMBL/GenBank/DDBJ databases">
        <authorList>
            <person name="de Groot N.N."/>
        </authorList>
    </citation>
    <scope>NUCLEOTIDE SEQUENCE [LARGE SCALE GENOMIC DNA]</scope>
    <source>
        <strain evidence="10 11">CGMCC 1.9156</strain>
    </source>
</reference>
<dbReference type="InterPro" id="IPR012796">
    <property type="entry name" value="Lysidine-tRNA-synth_C"/>
</dbReference>
<keyword evidence="11" id="KW-1185">Reference proteome</keyword>
<comment type="function">
    <text evidence="8">Ligates lysine onto the cytidine present at position 34 of the AUA codon-specific tRNA(Ile) that contains the anticodon CAU, in an ATP-dependent manner. Cytidine is converted to lysidine, thus changing the amino acid specificity of the tRNA from methionine to isoleucine.</text>
</comment>
<dbReference type="SUPFAM" id="SSF52402">
    <property type="entry name" value="Adenine nucleotide alpha hydrolases-like"/>
    <property type="match status" value="1"/>
</dbReference>
<dbReference type="HAMAP" id="MF_01161">
    <property type="entry name" value="tRNA_Ile_lys_synt"/>
    <property type="match status" value="1"/>
</dbReference>
<name>A0A1I2GQW2_9BACT</name>
<dbReference type="RefSeq" id="WP_093919530.1">
    <property type="nucleotide sequence ID" value="NZ_FONW01000003.1"/>
</dbReference>
<dbReference type="SMART" id="SM00977">
    <property type="entry name" value="TilS_C"/>
    <property type="match status" value="1"/>
</dbReference>
<protein>
    <recommendedName>
        <fullName evidence="8">tRNA(Ile)-lysidine synthase</fullName>
        <ecNumber evidence="8">6.3.4.19</ecNumber>
    </recommendedName>
    <alternativeName>
        <fullName evidence="8">tRNA(Ile)-2-lysyl-cytidine synthase</fullName>
    </alternativeName>
    <alternativeName>
        <fullName evidence="8">tRNA(Ile)-lysidine synthetase</fullName>
    </alternativeName>
</protein>
<comment type="domain">
    <text evidence="8">The N-terminal region contains the highly conserved SGGXDS motif, predicted to be a P-loop motif involved in ATP binding.</text>
</comment>
<keyword evidence="5 8" id="KW-0547">Nucleotide-binding</keyword>
<dbReference type="AlphaFoldDB" id="A0A1I2GQW2"/>
<keyword evidence="6 8" id="KW-0067">ATP-binding</keyword>
<dbReference type="SUPFAM" id="SSF56037">
    <property type="entry name" value="PheT/TilS domain"/>
    <property type="match status" value="1"/>
</dbReference>
<dbReference type="GO" id="GO:0005524">
    <property type="term" value="F:ATP binding"/>
    <property type="evidence" value="ECO:0007669"/>
    <property type="project" value="UniProtKB-UniRule"/>
</dbReference>
<dbReference type="CDD" id="cd01992">
    <property type="entry name" value="TilS_N"/>
    <property type="match status" value="1"/>
</dbReference>
<dbReference type="EMBL" id="FONW01000003">
    <property type="protein sequence ID" value="SFF20334.1"/>
    <property type="molecule type" value="Genomic_DNA"/>
</dbReference>
<evidence type="ECO:0000259" key="9">
    <source>
        <dbReference type="SMART" id="SM00977"/>
    </source>
</evidence>
<dbReference type="NCBIfam" id="TIGR02433">
    <property type="entry name" value="lysidine_TilS_C"/>
    <property type="match status" value="1"/>
</dbReference>
<dbReference type="Proteomes" id="UP000198964">
    <property type="component" value="Unassembled WGS sequence"/>
</dbReference>
<dbReference type="Pfam" id="PF11734">
    <property type="entry name" value="TilS_C"/>
    <property type="match status" value="1"/>
</dbReference>
<keyword evidence="4 8" id="KW-0819">tRNA processing</keyword>
<feature type="domain" description="Lysidine-tRNA(Ile) synthetase C-terminal" evidence="9">
    <location>
        <begin position="365"/>
        <end position="437"/>
    </location>
</feature>
<evidence type="ECO:0000256" key="6">
    <source>
        <dbReference type="ARBA" id="ARBA00022840"/>
    </source>
</evidence>
<evidence type="ECO:0000256" key="3">
    <source>
        <dbReference type="ARBA" id="ARBA00022598"/>
    </source>
</evidence>
<dbReference type="NCBIfam" id="TIGR02432">
    <property type="entry name" value="lysidine_TilS_N"/>
    <property type="match status" value="1"/>
</dbReference>
<comment type="similarity">
    <text evidence="8">Belongs to the tRNA(Ile)-lysidine synthase family.</text>
</comment>
<evidence type="ECO:0000256" key="1">
    <source>
        <dbReference type="ARBA" id="ARBA00004496"/>
    </source>
</evidence>
<dbReference type="InterPro" id="IPR012795">
    <property type="entry name" value="tRNA_Ile_lys_synt_N"/>
</dbReference>
<dbReference type="InterPro" id="IPR012094">
    <property type="entry name" value="tRNA_Ile_lys_synt"/>
</dbReference>
<keyword evidence="2 8" id="KW-0963">Cytoplasm</keyword>
<dbReference type="PANTHER" id="PTHR43033:SF1">
    <property type="entry name" value="TRNA(ILE)-LYSIDINE SYNTHASE-RELATED"/>
    <property type="match status" value="1"/>
</dbReference>
<evidence type="ECO:0000256" key="8">
    <source>
        <dbReference type="HAMAP-Rule" id="MF_01161"/>
    </source>
</evidence>
<dbReference type="InterPro" id="IPR014729">
    <property type="entry name" value="Rossmann-like_a/b/a_fold"/>
</dbReference>
<evidence type="ECO:0000256" key="5">
    <source>
        <dbReference type="ARBA" id="ARBA00022741"/>
    </source>
</evidence>
<feature type="binding site" evidence="8">
    <location>
        <begin position="26"/>
        <end position="31"/>
    </location>
    <ligand>
        <name>ATP</name>
        <dbReference type="ChEBI" id="CHEBI:30616"/>
    </ligand>
</feature>
<keyword evidence="3 8" id="KW-0436">Ligase</keyword>
<evidence type="ECO:0000256" key="4">
    <source>
        <dbReference type="ARBA" id="ARBA00022694"/>
    </source>
</evidence>
<proteinExistence type="inferred from homology"/>
<evidence type="ECO:0000313" key="11">
    <source>
        <dbReference type="Proteomes" id="UP000198964"/>
    </source>
</evidence>
<comment type="catalytic activity">
    <reaction evidence="7 8">
        <text>cytidine(34) in tRNA(Ile2) + L-lysine + ATP = lysidine(34) in tRNA(Ile2) + AMP + diphosphate + H(+)</text>
        <dbReference type="Rhea" id="RHEA:43744"/>
        <dbReference type="Rhea" id="RHEA-COMP:10625"/>
        <dbReference type="Rhea" id="RHEA-COMP:10670"/>
        <dbReference type="ChEBI" id="CHEBI:15378"/>
        <dbReference type="ChEBI" id="CHEBI:30616"/>
        <dbReference type="ChEBI" id="CHEBI:32551"/>
        <dbReference type="ChEBI" id="CHEBI:33019"/>
        <dbReference type="ChEBI" id="CHEBI:82748"/>
        <dbReference type="ChEBI" id="CHEBI:83665"/>
        <dbReference type="ChEBI" id="CHEBI:456215"/>
        <dbReference type="EC" id="6.3.4.19"/>
    </reaction>
</comment>
<evidence type="ECO:0000256" key="7">
    <source>
        <dbReference type="ARBA" id="ARBA00048539"/>
    </source>
</evidence>
<comment type="subcellular location">
    <subcellularLocation>
        <location evidence="1 8">Cytoplasm</location>
    </subcellularLocation>
</comment>
<dbReference type="GO" id="GO:0006400">
    <property type="term" value="P:tRNA modification"/>
    <property type="evidence" value="ECO:0007669"/>
    <property type="project" value="UniProtKB-UniRule"/>
</dbReference>
<dbReference type="Pfam" id="PF01171">
    <property type="entry name" value="ATP_bind_3"/>
    <property type="match status" value="1"/>
</dbReference>